<protein>
    <recommendedName>
        <fullName evidence="1">Heterokaryon incompatibility domain-containing protein</fullName>
    </recommendedName>
</protein>
<evidence type="ECO:0000313" key="2">
    <source>
        <dbReference type="EMBL" id="OHE99786.1"/>
    </source>
</evidence>
<dbReference type="PANTHER" id="PTHR33112:SF1">
    <property type="entry name" value="HETEROKARYON INCOMPATIBILITY DOMAIN-CONTAINING PROTEIN"/>
    <property type="match status" value="1"/>
</dbReference>
<dbReference type="RefSeq" id="XP_022476931.1">
    <property type="nucleotide sequence ID" value="XM_022616569.1"/>
</dbReference>
<dbReference type="AlphaFoldDB" id="A0A1G4BEN0"/>
<reference evidence="2 3" key="1">
    <citation type="submission" date="2016-09" db="EMBL/GenBank/DDBJ databases">
        <authorList>
            <person name="Capua I."/>
            <person name="De Benedictis P."/>
            <person name="Joannis T."/>
            <person name="Lombin L.H."/>
            <person name="Cattoli G."/>
        </authorList>
    </citation>
    <scope>NUCLEOTIDE SEQUENCE [LARGE SCALE GENOMIC DNA]</scope>
    <source>
        <strain evidence="2 3">IMI 309357</strain>
    </source>
</reference>
<keyword evidence="3" id="KW-1185">Reference proteome</keyword>
<evidence type="ECO:0000259" key="1">
    <source>
        <dbReference type="Pfam" id="PF06985"/>
    </source>
</evidence>
<feature type="domain" description="Heterokaryon incompatibility" evidence="1">
    <location>
        <begin position="250"/>
        <end position="387"/>
    </location>
</feature>
<gene>
    <name evidence="2" type="ORF">CORC01_04922</name>
</gene>
<sequence length="723" mass="82320">MFFSDNRLCRNCTKLDLEAIFNPARFHNLPAIGTIQSYQTSWTKYIQHIGDWRPLTREERISHYPPGMIPSCPFCDLVFSIGFNLVRYPKTEKEKVILAIPAHLLYNFAVLGNQTSREGLSTSTSVFLLVMNPSDYNRASAQYYGNTATGGGLTAWIRFAHREAPGSLVSIASTAVLEPPHSLLDCPMQGRVLREEGIDYGLVRSWIHLCEHHHDTCRTSPDWQTLPHFKLIDCESRRIINADPGKRYRYVALSYVWGVAPPDQYTYPCLPDNLPPVIQDAMGATTKLGFRYLWIDRYCIWQDDATHKMSQVERMDQIYGDAELTIIAIGAKDPSYGLPGLSLGRTQHAPTTKTIGRQKIVTKFSHQWQLDQISRSKWATRGWTFQETCLSRRRLYFSNYEVSFECHDMMCFEHLTRPLAVQGNLEHHERPEWTLLNTPDGVWAILQKYCDRQLTYSSDRLAAVSGVLKKWSRVNTGCFSYWGIPVVASGWPVADATASKRAFLAGLEWEVRPEGTNFARLTGFPSWSWVSQNGRTLFGHQGYFHLRPPNLVEVTKSFDAEVWVETPRGQVVEWTEFHEAGGLDLLTSQCTRYLHIECWSFQTGSLCYRRIKRSSGAAHDDLFYIPTTLRPADGKGELVLKFTPDFGYEDTFAGREFTAMCFSPLEDTTSAVVINSIPGLNVRVGLLAFTRVEDLGSHESQIPENLPFSGLPFAKQRRRFRLG</sequence>
<proteinExistence type="predicted"/>
<dbReference type="PANTHER" id="PTHR33112">
    <property type="entry name" value="DOMAIN PROTEIN, PUTATIVE-RELATED"/>
    <property type="match status" value="1"/>
</dbReference>
<dbReference type="EMBL" id="MJBS01000033">
    <property type="protein sequence ID" value="OHE99786.1"/>
    <property type="molecule type" value="Genomic_DNA"/>
</dbReference>
<dbReference type="OrthoDB" id="5428863at2759"/>
<dbReference type="Proteomes" id="UP000176998">
    <property type="component" value="Unassembled WGS sequence"/>
</dbReference>
<dbReference type="Pfam" id="PF06985">
    <property type="entry name" value="HET"/>
    <property type="match status" value="1"/>
</dbReference>
<accession>A0A1G4BEN0</accession>
<dbReference type="InterPro" id="IPR010730">
    <property type="entry name" value="HET"/>
</dbReference>
<dbReference type="GeneID" id="34558079"/>
<comment type="caution">
    <text evidence="2">The sequence shown here is derived from an EMBL/GenBank/DDBJ whole genome shotgun (WGS) entry which is preliminary data.</text>
</comment>
<name>A0A1G4BEN0_9PEZI</name>
<organism evidence="2 3">
    <name type="scientific">Colletotrichum orchidophilum</name>
    <dbReference type="NCBI Taxonomy" id="1209926"/>
    <lineage>
        <taxon>Eukaryota</taxon>
        <taxon>Fungi</taxon>
        <taxon>Dikarya</taxon>
        <taxon>Ascomycota</taxon>
        <taxon>Pezizomycotina</taxon>
        <taxon>Sordariomycetes</taxon>
        <taxon>Hypocreomycetidae</taxon>
        <taxon>Glomerellales</taxon>
        <taxon>Glomerellaceae</taxon>
        <taxon>Colletotrichum</taxon>
    </lineage>
</organism>
<dbReference type="STRING" id="1209926.A0A1G4BEN0"/>
<evidence type="ECO:0000313" key="3">
    <source>
        <dbReference type="Proteomes" id="UP000176998"/>
    </source>
</evidence>